<evidence type="ECO:0000259" key="1">
    <source>
        <dbReference type="PROSITE" id="PS50883"/>
    </source>
</evidence>
<protein>
    <submittedName>
        <fullName evidence="2">EAL domain-containing protein (Putative c-di-GMP-specific phosphodiesterase class I)</fullName>
    </submittedName>
</protein>
<dbReference type="Proteomes" id="UP000547973">
    <property type="component" value="Unassembled WGS sequence"/>
</dbReference>
<dbReference type="PROSITE" id="PS50883">
    <property type="entry name" value="EAL"/>
    <property type="match status" value="1"/>
</dbReference>
<sequence>MDMVKIDQAFVNSVESTGADPSFLQAIIRLTRATGELRVREPPL</sequence>
<evidence type="ECO:0000313" key="3">
    <source>
        <dbReference type="Proteomes" id="UP000547973"/>
    </source>
</evidence>
<dbReference type="InterPro" id="IPR001633">
    <property type="entry name" value="EAL_dom"/>
</dbReference>
<dbReference type="RefSeq" id="WP_257020140.1">
    <property type="nucleotide sequence ID" value="NZ_BBRC01000006.1"/>
</dbReference>
<dbReference type="AlphaFoldDB" id="A0A7Y9ZC91"/>
<gene>
    <name evidence="2" type="ORF">BKA03_002858</name>
</gene>
<keyword evidence="3" id="KW-1185">Reference proteome</keyword>
<evidence type="ECO:0000313" key="2">
    <source>
        <dbReference type="EMBL" id="NYI42739.1"/>
    </source>
</evidence>
<organism evidence="2 3">
    <name type="scientific">Demequina lutea</name>
    <dbReference type="NCBI Taxonomy" id="431489"/>
    <lineage>
        <taxon>Bacteria</taxon>
        <taxon>Bacillati</taxon>
        <taxon>Actinomycetota</taxon>
        <taxon>Actinomycetes</taxon>
        <taxon>Micrococcales</taxon>
        <taxon>Demequinaceae</taxon>
        <taxon>Demequina</taxon>
    </lineage>
</organism>
<accession>A0A7Y9ZC91</accession>
<name>A0A7Y9ZC91_9MICO</name>
<comment type="caution">
    <text evidence="2">The sequence shown here is derived from an EMBL/GenBank/DDBJ whole genome shotgun (WGS) entry which is preliminary data.</text>
</comment>
<reference evidence="2 3" key="1">
    <citation type="submission" date="2020-07" db="EMBL/GenBank/DDBJ databases">
        <title>Sequencing the genomes of 1000 actinobacteria strains.</title>
        <authorList>
            <person name="Klenk H.-P."/>
        </authorList>
    </citation>
    <scope>NUCLEOTIDE SEQUENCE [LARGE SCALE GENOMIC DNA]</scope>
    <source>
        <strain evidence="2 3">DSM 19970</strain>
    </source>
</reference>
<feature type="domain" description="EAL" evidence="1">
    <location>
        <begin position="1"/>
        <end position="44"/>
    </location>
</feature>
<proteinExistence type="predicted"/>
<dbReference type="EMBL" id="JACBZO010000001">
    <property type="protein sequence ID" value="NYI42739.1"/>
    <property type="molecule type" value="Genomic_DNA"/>
</dbReference>